<dbReference type="InterPro" id="IPR036662">
    <property type="entry name" value="PTS_EIIA_man-typ_sf"/>
</dbReference>
<dbReference type="GO" id="GO:0019563">
    <property type="term" value="P:glycerol catabolic process"/>
    <property type="evidence" value="ECO:0007669"/>
    <property type="project" value="InterPro"/>
</dbReference>
<dbReference type="NCBIfam" id="TIGR02364">
    <property type="entry name" value="dha_pts"/>
    <property type="match status" value="1"/>
</dbReference>
<protein>
    <recommendedName>
        <fullName evidence="3">phosphoenolpyruvate--glycerone phosphotransferase</fullName>
        <ecNumber evidence="3">2.7.1.121</ecNumber>
    </recommendedName>
</protein>
<organism evidence="7 8">
    <name type="scientific">Halanaerobacter jeridensis</name>
    <dbReference type="NCBI Taxonomy" id="706427"/>
    <lineage>
        <taxon>Bacteria</taxon>
        <taxon>Bacillati</taxon>
        <taxon>Bacillota</taxon>
        <taxon>Clostridia</taxon>
        <taxon>Halanaerobiales</taxon>
        <taxon>Halobacteroidaceae</taxon>
        <taxon>Halanaerobacter</taxon>
    </lineage>
</organism>
<evidence type="ECO:0000313" key="7">
    <source>
        <dbReference type="EMBL" id="MBM7556123.1"/>
    </source>
</evidence>
<dbReference type="InterPro" id="IPR039643">
    <property type="entry name" value="DhaM"/>
</dbReference>
<name>A0A938XNQ0_9FIRM</name>
<evidence type="ECO:0000256" key="2">
    <source>
        <dbReference type="ARBA" id="ARBA00002788"/>
    </source>
</evidence>
<evidence type="ECO:0000313" key="8">
    <source>
        <dbReference type="Proteomes" id="UP000774000"/>
    </source>
</evidence>
<dbReference type="EC" id="2.7.1.121" evidence="3"/>
<reference evidence="7" key="1">
    <citation type="submission" date="2021-01" db="EMBL/GenBank/DDBJ databases">
        <title>Genomic Encyclopedia of Type Strains, Phase IV (KMG-IV): sequencing the most valuable type-strain genomes for metagenomic binning, comparative biology and taxonomic classification.</title>
        <authorList>
            <person name="Goeker M."/>
        </authorList>
    </citation>
    <scope>NUCLEOTIDE SEQUENCE</scope>
    <source>
        <strain evidence="7">DSM 23230</strain>
    </source>
</reference>
<evidence type="ECO:0000256" key="5">
    <source>
        <dbReference type="ARBA" id="ARBA00046577"/>
    </source>
</evidence>
<dbReference type="GO" id="GO:0047324">
    <property type="term" value="F:phosphoenolpyruvate-glycerone phosphotransferase activity"/>
    <property type="evidence" value="ECO:0007669"/>
    <property type="project" value="UniProtKB-EC"/>
</dbReference>
<comment type="function">
    <text evidence="2">Component of the dihydroxyacetone kinase complex, which is responsible for the phosphoenolpyruvate (PEP)-dependent phosphorylation of dihydroxyacetone. DhaM serves as the phosphoryl donor. Is phosphorylated by phosphoenolpyruvate in an EI- and HPr-dependent reaction, and a phosphorelay system on histidine residues finally leads to phosphoryl transfer to DhaL and dihydroxyacetone.</text>
</comment>
<dbReference type="PANTHER" id="PTHR38594:SF1">
    <property type="entry name" value="PEP-DEPENDENT DIHYDROXYACETONE KINASE, PHOSPHORYL DONOR SUBUNIT DHAM"/>
    <property type="match status" value="1"/>
</dbReference>
<keyword evidence="8" id="KW-1185">Reference proteome</keyword>
<accession>A0A938XNQ0</accession>
<dbReference type="Pfam" id="PF03610">
    <property type="entry name" value="EIIA-man"/>
    <property type="match status" value="1"/>
</dbReference>
<sequence length="131" mass="13896">MVGILIVSHSKEVAQGAKELAAEMMQGDVPLEAVGGTKDGRLGTDSNLIYEALTNLNNADGVIILADMGSSVMNTELAFEFFSEEEQEKFKIVNAPLVEGAINAALQSSFGKDLDEVIAALDPVELAQKKV</sequence>
<evidence type="ECO:0000256" key="4">
    <source>
        <dbReference type="ARBA" id="ARBA00022679"/>
    </source>
</evidence>
<dbReference type="RefSeq" id="WP_204700839.1">
    <property type="nucleotide sequence ID" value="NZ_JAFBDQ010000004.1"/>
</dbReference>
<evidence type="ECO:0000256" key="3">
    <source>
        <dbReference type="ARBA" id="ARBA00012095"/>
    </source>
</evidence>
<dbReference type="GO" id="GO:0009401">
    <property type="term" value="P:phosphoenolpyruvate-dependent sugar phosphotransferase system"/>
    <property type="evidence" value="ECO:0007669"/>
    <property type="project" value="InterPro"/>
</dbReference>
<dbReference type="Proteomes" id="UP000774000">
    <property type="component" value="Unassembled WGS sequence"/>
</dbReference>
<feature type="domain" description="PTS EIIA type-4" evidence="6">
    <location>
        <begin position="1"/>
        <end position="131"/>
    </location>
</feature>
<keyword evidence="4" id="KW-0808">Transferase</keyword>
<dbReference type="GO" id="GO:0016020">
    <property type="term" value="C:membrane"/>
    <property type="evidence" value="ECO:0007669"/>
    <property type="project" value="InterPro"/>
</dbReference>
<dbReference type="EMBL" id="JAFBDQ010000004">
    <property type="protein sequence ID" value="MBM7556123.1"/>
    <property type="molecule type" value="Genomic_DNA"/>
</dbReference>
<dbReference type="PROSITE" id="PS51096">
    <property type="entry name" value="PTS_EIIA_TYPE_4"/>
    <property type="match status" value="1"/>
</dbReference>
<evidence type="ECO:0000256" key="1">
    <source>
        <dbReference type="ARBA" id="ARBA00001113"/>
    </source>
</evidence>
<proteinExistence type="predicted"/>
<comment type="caution">
    <text evidence="7">The sequence shown here is derived from an EMBL/GenBank/DDBJ whole genome shotgun (WGS) entry which is preliminary data.</text>
</comment>
<dbReference type="InterPro" id="IPR012844">
    <property type="entry name" value="DhaM_N"/>
</dbReference>
<dbReference type="Gene3D" id="3.40.50.510">
    <property type="entry name" value="Phosphotransferase system, mannose-type IIA component"/>
    <property type="match status" value="1"/>
</dbReference>
<dbReference type="SUPFAM" id="SSF53062">
    <property type="entry name" value="PTS system fructose IIA component-like"/>
    <property type="match status" value="1"/>
</dbReference>
<dbReference type="AlphaFoldDB" id="A0A938XNQ0"/>
<keyword evidence="7" id="KW-0418">Kinase</keyword>
<gene>
    <name evidence="7" type="ORF">JOC47_000959</name>
</gene>
<comment type="catalytic activity">
    <reaction evidence="1">
        <text>dihydroxyacetone + phosphoenolpyruvate = dihydroxyacetone phosphate + pyruvate</text>
        <dbReference type="Rhea" id="RHEA:18381"/>
        <dbReference type="ChEBI" id="CHEBI:15361"/>
        <dbReference type="ChEBI" id="CHEBI:16016"/>
        <dbReference type="ChEBI" id="CHEBI:57642"/>
        <dbReference type="ChEBI" id="CHEBI:58702"/>
        <dbReference type="EC" id="2.7.1.121"/>
    </reaction>
</comment>
<comment type="subunit">
    <text evidence="5">Homodimer. The dihydroxyacetone kinase complex is composed of a homodimer of DhaM, a homodimer of DhaK and the subunit DhaL.</text>
</comment>
<dbReference type="InterPro" id="IPR004701">
    <property type="entry name" value="PTS_EIIA_man-typ"/>
</dbReference>
<dbReference type="PANTHER" id="PTHR38594">
    <property type="entry name" value="PEP-DEPENDENT DIHYDROXYACETONE KINASE, PHOSPHORYL DONOR SUBUNIT DHAM"/>
    <property type="match status" value="1"/>
</dbReference>
<evidence type="ECO:0000259" key="6">
    <source>
        <dbReference type="PROSITE" id="PS51096"/>
    </source>
</evidence>